<dbReference type="GO" id="GO:0001671">
    <property type="term" value="F:ATPase activator activity"/>
    <property type="evidence" value="ECO:0007669"/>
    <property type="project" value="TreeGrafter"/>
</dbReference>
<evidence type="ECO:0000256" key="3">
    <source>
        <dbReference type="ARBA" id="ARBA00022692"/>
    </source>
</evidence>
<dbReference type="InterPro" id="IPR038702">
    <property type="entry name" value="Na/K_ATPase_sub_beta_sf"/>
</dbReference>
<comment type="subcellular location">
    <subcellularLocation>
        <location evidence="1">Membrane</location>
        <topology evidence="1">Single-pass type II membrane protein</topology>
    </subcellularLocation>
</comment>
<dbReference type="AlphaFoldDB" id="A0A8S4QR13"/>
<dbReference type="InterPro" id="IPR000402">
    <property type="entry name" value="Na/K_ATPase_sub_beta"/>
</dbReference>
<dbReference type="Gene3D" id="2.60.40.1660">
    <property type="entry name" value="Na, k-atpase alpha subunit"/>
    <property type="match status" value="1"/>
</dbReference>
<sequence>MVEKTDLLTYAADGIGLSATPTSLNAMPLIWYRNEQQEYQKYVKSLESLLSKRRKREVDNFPDLGPCGEAPFGYGNSPCVIIRINKQLKWSAKPLNANSSRMDIPMNVRHWLKLEKQRLWLHCDGYHSYDKEHIGKIKYYPDPPGFDPNSFPLDKNSHSPLIAVQISEFTLGVSLAVQCKLYYEGGSSTKEFLLYVTPKRK</sequence>
<evidence type="ECO:0000256" key="5">
    <source>
        <dbReference type="ARBA" id="ARBA00022989"/>
    </source>
</evidence>
<evidence type="ECO:0000256" key="6">
    <source>
        <dbReference type="ARBA" id="ARBA00023136"/>
    </source>
</evidence>
<dbReference type="GO" id="GO:0006883">
    <property type="term" value="P:intracellular sodium ion homeostasis"/>
    <property type="evidence" value="ECO:0007669"/>
    <property type="project" value="TreeGrafter"/>
</dbReference>
<comment type="caution">
    <text evidence="7">The sequence shown here is derived from an EMBL/GenBank/DDBJ whole genome shotgun (WGS) entry which is preliminary data.</text>
</comment>
<evidence type="ECO:0000256" key="2">
    <source>
        <dbReference type="ARBA" id="ARBA00005876"/>
    </source>
</evidence>
<dbReference type="GO" id="GO:0036376">
    <property type="term" value="P:sodium ion export across plasma membrane"/>
    <property type="evidence" value="ECO:0007669"/>
    <property type="project" value="TreeGrafter"/>
</dbReference>
<keyword evidence="4" id="KW-0735">Signal-anchor</keyword>
<keyword evidence="3" id="KW-0812">Transmembrane</keyword>
<evidence type="ECO:0000313" key="7">
    <source>
        <dbReference type="EMBL" id="CAH2216392.1"/>
    </source>
</evidence>
<evidence type="ECO:0000256" key="4">
    <source>
        <dbReference type="ARBA" id="ARBA00022968"/>
    </source>
</evidence>
<keyword evidence="5" id="KW-1133">Transmembrane helix</keyword>
<dbReference type="Proteomes" id="UP000838756">
    <property type="component" value="Unassembled WGS sequence"/>
</dbReference>
<dbReference type="OrthoDB" id="5912413at2759"/>
<dbReference type="GO" id="GO:0005890">
    <property type="term" value="C:sodium:potassium-exchanging ATPase complex"/>
    <property type="evidence" value="ECO:0007669"/>
    <property type="project" value="InterPro"/>
</dbReference>
<gene>
    <name evidence="7" type="primary">jg25419</name>
    <name evidence="7" type="ORF">PAEG_LOCUS4440</name>
</gene>
<proteinExistence type="inferred from homology"/>
<protein>
    <submittedName>
        <fullName evidence="7">Jg25419 protein</fullName>
    </submittedName>
</protein>
<dbReference type="GO" id="GO:1990573">
    <property type="term" value="P:potassium ion import across plasma membrane"/>
    <property type="evidence" value="ECO:0007669"/>
    <property type="project" value="TreeGrafter"/>
</dbReference>
<evidence type="ECO:0000256" key="1">
    <source>
        <dbReference type="ARBA" id="ARBA00004606"/>
    </source>
</evidence>
<keyword evidence="6" id="KW-0472">Membrane</keyword>
<dbReference type="PANTHER" id="PTHR11523">
    <property type="entry name" value="SODIUM/POTASSIUM-DEPENDENT ATPASE BETA SUBUNIT"/>
    <property type="match status" value="1"/>
</dbReference>
<dbReference type="Pfam" id="PF00287">
    <property type="entry name" value="Na_K-ATPase"/>
    <property type="match status" value="1"/>
</dbReference>
<dbReference type="PANTHER" id="PTHR11523:SF28">
    <property type="entry name" value="NA_K-ATPASE BETA SUBUNIT ISOFORM 4-RELATED"/>
    <property type="match status" value="1"/>
</dbReference>
<dbReference type="EMBL" id="CAKXAJ010015272">
    <property type="protein sequence ID" value="CAH2216392.1"/>
    <property type="molecule type" value="Genomic_DNA"/>
</dbReference>
<accession>A0A8S4QR13</accession>
<keyword evidence="8" id="KW-1185">Reference proteome</keyword>
<evidence type="ECO:0000313" key="8">
    <source>
        <dbReference type="Proteomes" id="UP000838756"/>
    </source>
</evidence>
<comment type="similarity">
    <text evidence="2">Belongs to the X(+)/potassium ATPases subunit beta family.</text>
</comment>
<reference evidence="7" key="1">
    <citation type="submission" date="2022-03" db="EMBL/GenBank/DDBJ databases">
        <authorList>
            <person name="Lindestad O."/>
        </authorList>
    </citation>
    <scope>NUCLEOTIDE SEQUENCE</scope>
</reference>
<dbReference type="GO" id="GO:0030007">
    <property type="term" value="P:intracellular potassium ion homeostasis"/>
    <property type="evidence" value="ECO:0007669"/>
    <property type="project" value="TreeGrafter"/>
</dbReference>
<name>A0A8S4QR13_9NEOP</name>
<organism evidence="7 8">
    <name type="scientific">Pararge aegeria aegeria</name>
    <dbReference type="NCBI Taxonomy" id="348720"/>
    <lineage>
        <taxon>Eukaryota</taxon>
        <taxon>Metazoa</taxon>
        <taxon>Ecdysozoa</taxon>
        <taxon>Arthropoda</taxon>
        <taxon>Hexapoda</taxon>
        <taxon>Insecta</taxon>
        <taxon>Pterygota</taxon>
        <taxon>Neoptera</taxon>
        <taxon>Endopterygota</taxon>
        <taxon>Lepidoptera</taxon>
        <taxon>Glossata</taxon>
        <taxon>Ditrysia</taxon>
        <taxon>Papilionoidea</taxon>
        <taxon>Nymphalidae</taxon>
        <taxon>Satyrinae</taxon>
        <taxon>Satyrini</taxon>
        <taxon>Parargina</taxon>
        <taxon>Pararge</taxon>
    </lineage>
</organism>